<keyword evidence="4" id="KW-1185">Reference proteome</keyword>
<accession>A0A812RXN5</accession>
<evidence type="ECO:0000256" key="1">
    <source>
        <dbReference type="SAM" id="Phobius"/>
    </source>
</evidence>
<dbReference type="AlphaFoldDB" id="A0A812RXN5"/>
<evidence type="ECO:0000313" key="4">
    <source>
        <dbReference type="Proteomes" id="UP000604046"/>
    </source>
</evidence>
<sequence>MRPSNALLYVLPATLCGVVGAIRTEDALSAALSSQEDEEPSIRAFDFRGFTDAMKISFANGSHVDVQLPFFSLAGKAQTNPCKLVMYRSAKHVLQKSPAEIKMDTVLAAKVQLVELCKSFAGTGKLQAACEALNLHEEAGRIQDDAEDAGDAIQASDAAPENEVTKNIVRSVQSFACMVKEGAELSRVPVKRMTGSNWVSRGFAAGVNFAKRRASQAKAAVSKMVARLQGSVIRRFSKGLAQSKFCFGDCKKWEKLLKTAVGDQATYPESCQDFLSELGMMELKGDPNERLGSIAPQLLNGKLSAFDLTSLHVGSASRKVEVSAGRSLKVSLQNTLSTEIVQEVDPWVLVETWFAGEDLGSGIASGYEQVSSPWEDLHKYLSSRQQKCTVDKIGVFNMGLKRRWNGFQLKERFPWKVLFLSRAGIQIHSQQLGSGCSGMAEPELTGNERHAHGKNYGYDLHGDPEELEYPCKWMSKARERGLKPRNRLLPVSDLNFSFFNKTIALPKYLYEPSNVSMLWMDEDNKFPIPEWMRGMRKVWDVNKSKKYLAWDMRGLHAASDAPEVLGKLRELGWQPDPLVVVEKSQNESAQLSGAIVNSVYPYNKQLAGLPSLPTDPFRHGGENKLWSIYDYTESYLQSCFSIDATSLPSANDGASDLGGDLTATIALCTNNFVGGNRSSLPSASQILREDVMQELVRYFSEGKPEGMQVASSIAQSETDCTGNTCLMPSDCKENTDSPCPIGHGNTLTLGPGLIAACEAAGVAGAAFGGLALVPLCPVLIPLMFYAVAPMGSDIFMAFILASILGGLNTCGCIPLNCEASARMKNSVCALYHKQEVEMVNEYHFIPAPGEKLPCWRLSRGGEEGLARGDPSLSVHAEAHRCVPTKTLGMGITGLGCGSTSCSPEELADAKVGWHAENGKVYGHSVGIYNCKKGDFNASDVNTTSAFDYKTFVDLHPNWTELRTNMVPQAQAPKKFSGLALWTEGLPKGVQKCFEGRKGLRKGLGYLCSFKRVVGTFASFVMGMMEKLLNFMINVVLGALKLVRFVFFTLMSVITKDLGGQRKWAGQCPSVEDDATDTTTPASLMQFEDEDVLMMPQYMSQQERLGFDSLCMSGQELRPCGEVDLSEYYL</sequence>
<comment type="caution">
    <text evidence="3">The sequence shown here is derived from an EMBL/GenBank/DDBJ whole genome shotgun (WGS) entry which is preliminary data.</text>
</comment>
<dbReference type="Proteomes" id="UP000604046">
    <property type="component" value="Unassembled WGS sequence"/>
</dbReference>
<name>A0A812RXN5_9DINO</name>
<protein>
    <submittedName>
        <fullName evidence="3">Uncharacterized protein</fullName>
    </submittedName>
</protein>
<proteinExistence type="predicted"/>
<keyword evidence="2" id="KW-0732">Signal</keyword>
<keyword evidence="1" id="KW-0472">Membrane</keyword>
<feature type="transmembrane region" description="Helical" evidence="1">
    <location>
        <begin position="767"/>
        <end position="788"/>
    </location>
</feature>
<reference evidence="3" key="1">
    <citation type="submission" date="2021-02" db="EMBL/GenBank/DDBJ databases">
        <authorList>
            <person name="Dougan E. K."/>
            <person name="Rhodes N."/>
            <person name="Thang M."/>
            <person name="Chan C."/>
        </authorList>
    </citation>
    <scope>NUCLEOTIDE SEQUENCE</scope>
</reference>
<dbReference type="EMBL" id="CAJNDS010002377">
    <property type="protein sequence ID" value="CAE7455254.1"/>
    <property type="molecule type" value="Genomic_DNA"/>
</dbReference>
<feature type="chain" id="PRO_5032831917" evidence="2">
    <location>
        <begin position="22"/>
        <end position="1129"/>
    </location>
</feature>
<gene>
    <name evidence="3" type="ORF">SNAT2548_LOCUS25053</name>
</gene>
<feature type="transmembrane region" description="Helical" evidence="1">
    <location>
        <begin position="1030"/>
        <end position="1053"/>
    </location>
</feature>
<dbReference type="OrthoDB" id="10477576at2759"/>
<organism evidence="3 4">
    <name type="scientific">Symbiodinium natans</name>
    <dbReference type="NCBI Taxonomy" id="878477"/>
    <lineage>
        <taxon>Eukaryota</taxon>
        <taxon>Sar</taxon>
        <taxon>Alveolata</taxon>
        <taxon>Dinophyceae</taxon>
        <taxon>Suessiales</taxon>
        <taxon>Symbiodiniaceae</taxon>
        <taxon>Symbiodinium</taxon>
    </lineage>
</organism>
<feature type="transmembrane region" description="Helical" evidence="1">
    <location>
        <begin position="794"/>
        <end position="815"/>
    </location>
</feature>
<keyword evidence="1" id="KW-0812">Transmembrane</keyword>
<evidence type="ECO:0000313" key="3">
    <source>
        <dbReference type="EMBL" id="CAE7455254.1"/>
    </source>
</evidence>
<keyword evidence="1" id="KW-1133">Transmembrane helix</keyword>
<feature type="signal peptide" evidence="2">
    <location>
        <begin position="1"/>
        <end position="21"/>
    </location>
</feature>
<evidence type="ECO:0000256" key="2">
    <source>
        <dbReference type="SAM" id="SignalP"/>
    </source>
</evidence>